<dbReference type="EMBL" id="JH816739">
    <property type="protein sequence ID" value="EKC31267.1"/>
    <property type="molecule type" value="Genomic_DNA"/>
</dbReference>
<sequence length="129" mass="14622">MHDLSNAVSPQTSMANTEEDPQIEVEESTEIKTKKHDSGARDLEKVTDYVEEKEISAQSIGDAMKAMSDRKTKERAKKQERERELAKVKINKEDVDLIVAEMEITRQIAERTLREHNGDVVEALVALTN</sequence>
<dbReference type="HOGENOM" id="CLU_128817_1_0_1"/>
<evidence type="ECO:0000256" key="1">
    <source>
        <dbReference type="SAM" id="MobiDB-lite"/>
    </source>
</evidence>
<gene>
    <name evidence="3" type="ORF">CGI_10009368</name>
</gene>
<dbReference type="CDD" id="cd14361">
    <property type="entry name" value="UBA_HYPK"/>
    <property type="match status" value="1"/>
</dbReference>
<name>K1Q3Y6_MAGGI</name>
<feature type="compositionally biased region" description="Acidic residues" evidence="1">
    <location>
        <begin position="17"/>
        <end position="28"/>
    </location>
</feature>
<dbReference type="GO" id="GO:0043066">
    <property type="term" value="P:negative regulation of apoptotic process"/>
    <property type="evidence" value="ECO:0007669"/>
    <property type="project" value="TreeGrafter"/>
</dbReference>
<accession>K1Q3Y6</accession>
<dbReference type="AlphaFoldDB" id="K1Q3Y6"/>
<dbReference type="InterPro" id="IPR044034">
    <property type="entry name" value="NAC-like_UBA"/>
</dbReference>
<evidence type="ECO:0000259" key="2">
    <source>
        <dbReference type="Pfam" id="PF19026"/>
    </source>
</evidence>
<feature type="domain" description="Nascent polypeptide-associated complex subunit alpha-like UBA" evidence="2">
    <location>
        <begin position="88"/>
        <end position="128"/>
    </location>
</feature>
<dbReference type="PANTHER" id="PTHR31184">
    <property type="entry name" value="HUNTINGTIN-INTERACTING PROTEIN K FAMILY MEMBER"/>
    <property type="match status" value="1"/>
</dbReference>
<proteinExistence type="predicted"/>
<dbReference type="OrthoDB" id="285219at2759"/>
<evidence type="ECO:0000313" key="3">
    <source>
        <dbReference type="EMBL" id="EKC31267.1"/>
    </source>
</evidence>
<dbReference type="Gene3D" id="1.10.8.10">
    <property type="entry name" value="DNA helicase RuvA subunit, C-terminal domain"/>
    <property type="match status" value="1"/>
</dbReference>
<organism evidence="3">
    <name type="scientific">Magallana gigas</name>
    <name type="common">Pacific oyster</name>
    <name type="synonym">Crassostrea gigas</name>
    <dbReference type="NCBI Taxonomy" id="29159"/>
    <lineage>
        <taxon>Eukaryota</taxon>
        <taxon>Metazoa</taxon>
        <taxon>Spiralia</taxon>
        <taxon>Lophotrochozoa</taxon>
        <taxon>Mollusca</taxon>
        <taxon>Bivalvia</taxon>
        <taxon>Autobranchia</taxon>
        <taxon>Pteriomorphia</taxon>
        <taxon>Ostreida</taxon>
        <taxon>Ostreoidea</taxon>
        <taxon>Ostreidae</taxon>
        <taxon>Magallana</taxon>
    </lineage>
</organism>
<dbReference type="InterPro" id="IPR052617">
    <property type="entry name" value="Huntingtin-int_K"/>
</dbReference>
<dbReference type="OMA" id="IIGDRRN"/>
<feature type="compositionally biased region" description="Polar residues" evidence="1">
    <location>
        <begin position="1"/>
        <end position="16"/>
    </location>
</feature>
<dbReference type="FunCoup" id="K1Q3Y6">
    <property type="interactions" value="427"/>
</dbReference>
<dbReference type="InterPro" id="IPR038922">
    <property type="entry name" value="HYPK_UBA"/>
</dbReference>
<feature type="region of interest" description="Disordered" evidence="1">
    <location>
        <begin position="1"/>
        <end position="46"/>
    </location>
</feature>
<feature type="compositionally biased region" description="Basic and acidic residues" evidence="1">
    <location>
        <begin position="67"/>
        <end position="82"/>
    </location>
</feature>
<feature type="region of interest" description="Disordered" evidence="1">
    <location>
        <begin position="60"/>
        <end position="82"/>
    </location>
</feature>
<dbReference type="InParanoid" id="K1Q3Y6"/>
<dbReference type="PANTHER" id="PTHR31184:SF2">
    <property type="entry name" value="HUNTINGTIN-INTERACTING PROTEIN K"/>
    <property type="match status" value="1"/>
</dbReference>
<protein>
    <submittedName>
        <fullName evidence="3">Huntingtin-interacting protein K</fullName>
    </submittedName>
</protein>
<dbReference type="GO" id="GO:0050821">
    <property type="term" value="P:protein stabilization"/>
    <property type="evidence" value="ECO:0007669"/>
    <property type="project" value="TreeGrafter"/>
</dbReference>
<feature type="compositionally biased region" description="Basic and acidic residues" evidence="1">
    <location>
        <begin position="29"/>
        <end position="46"/>
    </location>
</feature>
<reference evidence="3" key="1">
    <citation type="journal article" date="2012" name="Nature">
        <title>The oyster genome reveals stress adaptation and complexity of shell formation.</title>
        <authorList>
            <person name="Zhang G."/>
            <person name="Fang X."/>
            <person name="Guo X."/>
            <person name="Li L."/>
            <person name="Luo R."/>
            <person name="Xu F."/>
            <person name="Yang P."/>
            <person name="Zhang L."/>
            <person name="Wang X."/>
            <person name="Qi H."/>
            <person name="Xiong Z."/>
            <person name="Que H."/>
            <person name="Xie Y."/>
            <person name="Holland P.W."/>
            <person name="Paps J."/>
            <person name="Zhu Y."/>
            <person name="Wu F."/>
            <person name="Chen Y."/>
            <person name="Wang J."/>
            <person name="Peng C."/>
            <person name="Meng J."/>
            <person name="Yang L."/>
            <person name="Liu J."/>
            <person name="Wen B."/>
            <person name="Zhang N."/>
            <person name="Huang Z."/>
            <person name="Zhu Q."/>
            <person name="Feng Y."/>
            <person name="Mount A."/>
            <person name="Hedgecock D."/>
            <person name="Xu Z."/>
            <person name="Liu Y."/>
            <person name="Domazet-Loso T."/>
            <person name="Du Y."/>
            <person name="Sun X."/>
            <person name="Zhang S."/>
            <person name="Liu B."/>
            <person name="Cheng P."/>
            <person name="Jiang X."/>
            <person name="Li J."/>
            <person name="Fan D."/>
            <person name="Wang W."/>
            <person name="Fu W."/>
            <person name="Wang T."/>
            <person name="Wang B."/>
            <person name="Zhang J."/>
            <person name="Peng Z."/>
            <person name="Li Y."/>
            <person name="Li N."/>
            <person name="Wang J."/>
            <person name="Chen M."/>
            <person name="He Y."/>
            <person name="Tan F."/>
            <person name="Song X."/>
            <person name="Zheng Q."/>
            <person name="Huang R."/>
            <person name="Yang H."/>
            <person name="Du X."/>
            <person name="Chen L."/>
            <person name="Yang M."/>
            <person name="Gaffney P.M."/>
            <person name="Wang S."/>
            <person name="Luo L."/>
            <person name="She Z."/>
            <person name="Ming Y."/>
            <person name="Huang W."/>
            <person name="Zhang S."/>
            <person name="Huang B."/>
            <person name="Zhang Y."/>
            <person name="Qu T."/>
            <person name="Ni P."/>
            <person name="Miao G."/>
            <person name="Wang J."/>
            <person name="Wang Q."/>
            <person name="Steinberg C.E."/>
            <person name="Wang H."/>
            <person name="Li N."/>
            <person name="Qian L."/>
            <person name="Zhang G."/>
            <person name="Li Y."/>
            <person name="Yang H."/>
            <person name="Liu X."/>
            <person name="Wang J."/>
            <person name="Yin Y."/>
            <person name="Wang J."/>
        </authorList>
    </citation>
    <scope>NUCLEOTIDE SEQUENCE [LARGE SCALE GENOMIC DNA]</scope>
    <source>
        <strain evidence="3">05x7-T-G4-1.051#20</strain>
    </source>
</reference>
<dbReference type="Pfam" id="PF19026">
    <property type="entry name" value="UBA_HYPK"/>
    <property type="match status" value="1"/>
</dbReference>